<dbReference type="Pfam" id="PF00005">
    <property type="entry name" value="ABC_tran"/>
    <property type="match status" value="1"/>
</dbReference>
<dbReference type="Proteomes" id="UP000715965">
    <property type="component" value="Unassembled WGS sequence"/>
</dbReference>
<organism evidence="7 8">
    <name type="scientific">Ramlibacter aquaticus</name>
    <dbReference type="NCBI Taxonomy" id="2780094"/>
    <lineage>
        <taxon>Bacteria</taxon>
        <taxon>Pseudomonadati</taxon>
        <taxon>Pseudomonadota</taxon>
        <taxon>Betaproteobacteria</taxon>
        <taxon>Burkholderiales</taxon>
        <taxon>Comamonadaceae</taxon>
        <taxon>Ramlibacter</taxon>
    </lineage>
</organism>
<evidence type="ECO:0000259" key="6">
    <source>
        <dbReference type="PROSITE" id="PS50893"/>
    </source>
</evidence>
<proteinExistence type="inferred from homology"/>
<name>A0ABR9SJY9_9BURK</name>
<dbReference type="PANTHER" id="PTHR46743:SF2">
    <property type="entry name" value="TEICHOIC ACIDS EXPORT ATP-BINDING PROTEIN TAGH"/>
    <property type="match status" value="1"/>
</dbReference>
<evidence type="ECO:0000256" key="5">
    <source>
        <dbReference type="ARBA" id="ARBA00022840"/>
    </source>
</evidence>
<comment type="similarity">
    <text evidence="1">Belongs to the ABC transporter superfamily.</text>
</comment>
<dbReference type="InterPro" id="IPR017871">
    <property type="entry name" value="ABC_transporter-like_CS"/>
</dbReference>
<evidence type="ECO:0000256" key="4">
    <source>
        <dbReference type="ARBA" id="ARBA00022741"/>
    </source>
</evidence>
<dbReference type="GO" id="GO:0005524">
    <property type="term" value="F:ATP binding"/>
    <property type="evidence" value="ECO:0007669"/>
    <property type="project" value="UniProtKB-KW"/>
</dbReference>
<evidence type="ECO:0000313" key="7">
    <source>
        <dbReference type="EMBL" id="MBE7942684.1"/>
    </source>
</evidence>
<feature type="domain" description="ABC transporter" evidence="6">
    <location>
        <begin position="2"/>
        <end position="216"/>
    </location>
</feature>
<dbReference type="Gene3D" id="3.40.50.300">
    <property type="entry name" value="P-loop containing nucleotide triphosphate hydrolases"/>
    <property type="match status" value="1"/>
</dbReference>
<evidence type="ECO:0000256" key="3">
    <source>
        <dbReference type="ARBA" id="ARBA00022475"/>
    </source>
</evidence>
<keyword evidence="5 7" id="KW-0067">ATP-binding</keyword>
<dbReference type="InterPro" id="IPR015860">
    <property type="entry name" value="ABC_transpr_TagH-like"/>
</dbReference>
<protein>
    <submittedName>
        <fullName evidence="7">ABC transporter ATP-binding protein</fullName>
    </submittedName>
</protein>
<sequence length="216" mass="24154">MIEMRSVTKQYSTRSGPVTVLRDLSLQVRPGEKLGILGRNGAGKSTLIRLLSGAERPTSGSVDRRMSVSWPLAFSGGFQGSLTGLDNVRFICRVYGVDASERIPFVEEFSELGRYMREPLKTYSSGMRARLGFAISMAVEFDCYLIDEIIAVGDSRFHAKCERELFEKRGDRAMIMVSHMPDMIRRHCHTVCVLSSGQVTLFSDVDVAYAFYEGRA</sequence>
<keyword evidence="8" id="KW-1185">Reference proteome</keyword>
<evidence type="ECO:0000256" key="2">
    <source>
        <dbReference type="ARBA" id="ARBA00022448"/>
    </source>
</evidence>
<dbReference type="PANTHER" id="PTHR46743">
    <property type="entry name" value="TEICHOIC ACIDS EXPORT ATP-BINDING PROTEIN TAGH"/>
    <property type="match status" value="1"/>
</dbReference>
<keyword evidence="2" id="KW-0813">Transport</keyword>
<keyword evidence="4" id="KW-0547">Nucleotide-binding</keyword>
<dbReference type="CDD" id="cd03220">
    <property type="entry name" value="ABC_KpsT_Wzt"/>
    <property type="match status" value="1"/>
</dbReference>
<dbReference type="InterPro" id="IPR027417">
    <property type="entry name" value="P-loop_NTPase"/>
</dbReference>
<dbReference type="InterPro" id="IPR050683">
    <property type="entry name" value="Bact_Polysacc_Export_ATP-bd"/>
</dbReference>
<dbReference type="RefSeq" id="WP_193782232.1">
    <property type="nucleotide sequence ID" value="NZ_JADDOJ010000122.1"/>
</dbReference>
<keyword evidence="3" id="KW-1003">Cell membrane</keyword>
<evidence type="ECO:0000256" key="1">
    <source>
        <dbReference type="ARBA" id="ARBA00005417"/>
    </source>
</evidence>
<evidence type="ECO:0000313" key="8">
    <source>
        <dbReference type="Proteomes" id="UP000715965"/>
    </source>
</evidence>
<accession>A0ABR9SJY9</accession>
<dbReference type="SMART" id="SM00382">
    <property type="entry name" value="AAA"/>
    <property type="match status" value="1"/>
</dbReference>
<dbReference type="EMBL" id="JADDOJ010000122">
    <property type="protein sequence ID" value="MBE7942684.1"/>
    <property type="molecule type" value="Genomic_DNA"/>
</dbReference>
<comment type="caution">
    <text evidence="7">The sequence shown here is derived from an EMBL/GenBank/DDBJ whole genome shotgun (WGS) entry which is preliminary data.</text>
</comment>
<gene>
    <name evidence="7" type="ORF">IM725_19110</name>
</gene>
<reference evidence="7 8" key="1">
    <citation type="submission" date="2020-10" db="EMBL/GenBank/DDBJ databases">
        <title>Draft genome of Ramlibacter aquaticus LMG 30558.</title>
        <authorList>
            <person name="Props R."/>
        </authorList>
    </citation>
    <scope>NUCLEOTIDE SEQUENCE [LARGE SCALE GENOMIC DNA]</scope>
    <source>
        <strain evidence="7 8">LMG 30558</strain>
    </source>
</reference>
<dbReference type="InterPro" id="IPR003593">
    <property type="entry name" value="AAA+_ATPase"/>
</dbReference>
<dbReference type="InterPro" id="IPR003439">
    <property type="entry name" value="ABC_transporter-like_ATP-bd"/>
</dbReference>
<dbReference type="PROSITE" id="PS00211">
    <property type="entry name" value="ABC_TRANSPORTER_1"/>
    <property type="match status" value="1"/>
</dbReference>
<dbReference type="PROSITE" id="PS50893">
    <property type="entry name" value="ABC_TRANSPORTER_2"/>
    <property type="match status" value="1"/>
</dbReference>
<dbReference type="SUPFAM" id="SSF52540">
    <property type="entry name" value="P-loop containing nucleoside triphosphate hydrolases"/>
    <property type="match status" value="1"/>
</dbReference>
<keyword evidence="3" id="KW-0472">Membrane</keyword>